<comment type="similarity">
    <text evidence="1 5">Belongs to the peptidase S41A family.</text>
</comment>
<dbReference type="GO" id="GO:0004175">
    <property type="term" value="F:endopeptidase activity"/>
    <property type="evidence" value="ECO:0007669"/>
    <property type="project" value="TreeGrafter"/>
</dbReference>
<accession>A0A2H0R644</accession>
<dbReference type="SMART" id="SM00245">
    <property type="entry name" value="TSPc"/>
    <property type="match status" value="1"/>
</dbReference>
<feature type="transmembrane region" description="Helical" evidence="6">
    <location>
        <begin position="18"/>
        <end position="35"/>
    </location>
</feature>
<dbReference type="EMBL" id="PCXO01000005">
    <property type="protein sequence ID" value="PIR41504.1"/>
    <property type="molecule type" value="Genomic_DNA"/>
</dbReference>
<dbReference type="PANTHER" id="PTHR32060:SF30">
    <property type="entry name" value="CARBOXY-TERMINAL PROCESSING PROTEASE CTPA"/>
    <property type="match status" value="1"/>
</dbReference>
<proteinExistence type="inferred from homology"/>
<feature type="domain" description="PDZ" evidence="7">
    <location>
        <begin position="113"/>
        <end position="181"/>
    </location>
</feature>
<dbReference type="AlphaFoldDB" id="A0A2H0R644"/>
<dbReference type="Gene3D" id="3.90.226.10">
    <property type="entry name" value="2-enoyl-CoA Hydratase, Chain A, domain 1"/>
    <property type="match status" value="1"/>
</dbReference>
<dbReference type="SMART" id="SM00228">
    <property type="entry name" value="PDZ"/>
    <property type="match status" value="1"/>
</dbReference>
<organism evidence="8 9">
    <name type="scientific">Candidatus Yanofskybacteria bacterium CG10_big_fil_rev_8_21_14_0_10_46_23</name>
    <dbReference type="NCBI Taxonomy" id="1975098"/>
    <lineage>
        <taxon>Bacteria</taxon>
        <taxon>Candidatus Yanofskyibacteriota</taxon>
    </lineage>
</organism>
<dbReference type="InterPro" id="IPR029045">
    <property type="entry name" value="ClpP/crotonase-like_dom_sf"/>
</dbReference>
<dbReference type="Gene3D" id="2.30.42.10">
    <property type="match status" value="1"/>
</dbReference>
<evidence type="ECO:0000256" key="1">
    <source>
        <dbReference type="ARBA" id="ARBA00009179"/>
    </source>
</evidence>
<keyword evidence="4 5" id="KW-0720">Serine protease</keyword>
<dbReference type="GO" id="GO:0030288">
    <property type="term" value="C:outer membrane-bounded periplasmic space"/>
    <property type="evidence" value="ECO:0007669"/>
    <property type="project" value="TreeGrafter"/>
</dbReference>
<evidence type="ECO:0000256" key="2">
    <source>
        <dbReference type="ARBA" id="ARBA00022670"/>
    </source>
</evidence>
<dbReference type="GO" id="GO:0008236">
    <property type="term" value="F:serine-type peptidase activity"/>
    <property type="evidence" value="ECO:0007669"/>
    <property type="project" value="UniProtKB-KW"/>
</dbReference>
<dbReference type="Pfam" id="PF03572">
    <property type="entry name" value="Peptidase_S41"/>
    <property type="match status" value="1"/>
</dbReference>
<keyword evidence="6" id="KW-1133">Transmembrane helix</keyword>
<evidence type="ECO:0000259" key="7">
    <source>
        <dbReference type="PROSITE" id="PS50106"/>
    </source>
</evidence>
<dbReference type="InterPro" id="IPR036034">
    <property type="entry name" value="PDZ_sf"/>
</dbReference>
<dbReference type="GO" id="GO:0007165">
    <property type="term" value="P:signal transduction"/>
    <property type="evidence" value="ECO:0007669"/>
    <property type="project" value="TreeGrafter"/>
</dbReference>
<keyword evidence="3 5" id="KW-0378">Hydrolase</keyword>
<name>A0A2H0R644_9BACT</name>
<evidence type="ECO:0000313" key="9">
    <source>
        <dbReference type="Proteomes" id="UP000230232"/>
    </source>
</evidence>
<keyword evidence="6" id="KW-0472">Membrane</keyword>
<dbReference type="Pfam" id="PF22694">
    <property type="entry name" value="CtpB_N-like"/>
    <property type="match status" value="1"/>
</dbReference>
<dbReference type="PROSITE" id="PS50106">
    <property type="entry name" value="PDZ"/>
    <property type="match status" value="1"/>
</dbReference>
<keyword evidence="2 5" id="KW-0645">Protease</keyword>
<evidence type="ECO:0000313" key="8">
    <source>
        <dbReference type="EMBL" id="PIR41504.1"/>
    </source>
</evidence>
<keyword evidence="6" id="KW-0812">Transmembrane</keyword>
<protein>
    <submittedName>
        <fullName evidence="8">Peptidase S41</fullName>
    </submittedName>
</protein>
<sequence length="414" mass="45735">MDSQNTPPSPLKTKNKHLFIAGVFLVIGFLGGFFYNNFQAGPTLGGFRPLENKELGKPETVDFSIFWHAWNTLQEKYIDRNDIDTQALVYGAIEGMVNSLGDPFTNFLDPEIGKRFEQDLEGSFGGVGIEIGVRDDRLTVIAPLKDSPAFKVGLQAGDIIIKIDDTETIDLSLQKSIDLIRGRRGTRVTLTIAREDAPETLEFEIVRDQIEIPSVELEFVGENKSIAHLQIFSFNQKVDNDFKEVAREILRSGADRIILDVRNNPGGLLDSAVNIASWFLPEGQPVVIERFGDGQETVIKSGNIGSLKHLPLVILTNKGSASASEILAGALRDNRNIKIVGEKTFGKGSVQSLFELDNNGSKLKVTIAEWLTPNRSSIHNNGIEPTLAVERTLEDIQNDRDPQLESAIDLIKNL</sequence>
<dbReference type="InterPro" id="IPR041489">
    <property type="entry name" value="PDZ_6"/>
</dbReference>
<dbReference type="SUPFAM" id="SSF52096">
    <property type="entry name" value="ClpP/crotonase"/>
    <property type="match status" value="1"/>
</dbReference>
<dbReference type="InterPro" id="IPR004447">
    <property type="entry name" value="Peptidase_S41A"/>
</dbReference>
<dbReference type="FunFam" id="2.30.42.10:FF:000063">
    <property type="entry name" value="Peptidase, S41 family"/>
    <property type="match status" value="1"/>
</dbReference>
<evidence type="ECO:0000256" key="3">
    <source>
        <dbReference type="ARBA" id="ARBA00022801"/>
    </source>
</evidence>
<dbReference type="NCBIfam" id="TIGR00225">
    <property type="entry name" value="prc"/>
    <property type="match status" value="1"/>
</dbReference>
<evidence type="ECO:0000256" key="4">
    <source>
        <dbReference type="ARBA" id="ARBA00022825"/>
    </source>
</evidence>
<dbReference type="GO" id="GO:0006508">
    <property type="term" value="P:proteolysis"/>
    <property type="evidence" value="ECO:0007669"/>
    <property type="project" value="UniProtKB-KW"/>
</dbReference>
<dbReference type="InterPro" id="IPR001478">
    <property type="entry name" value="PDZ"/>
</dbReference>
<dbReference type="PANTHER" id="PTHR32060">
    <property type="entry name" value="TAIL-SPECIFIC PROTEASE"/>
    <property type="match status" value="1"/>
</dbReference>
<gene>
    <name evidence="8" type="ORF">COV31_01375</name>
</gene>
<dbReference type="CDD" id="cd06782">
    <property type="entry name" value="cpPDZ_CPP-like"/>
    <property type="match status" value="1"/>
</dbReference>
<dbReference type="Gene3D" id="3.30.750.44">
    <property type="match status" value="1"/>
</dbReference>
<dbReference type="CDD" id="cd07560">
    <property type="entry name" value="Peptidase_S41_CPP"/>
    <property type="match status" value="1"/>
</dbReference>
<dbReference type="Pfam" id="PF17820">
    <property type="entry name" value="PDZ_6"/>
    <property type="match status" value="1"/>
</dbReference>
<comment type="caution">
    <text evidence="8">The sequence shown here is derived from an EMBL/GenBank/DDBJ whole genome shotgun (WGS) entry which is preliminary data.</text>
</comment>
<evidence type="ECO:0000256" key="6">
    <source>
        <dbReference type="SAM" id="Phobius"/>
    </source>
</evidence>
<dbReference type="InterPro" id="IPR055210">
    <property type="entry name" value="CtpA/B_N"/>
</dbReference>
<reference evidence="8 9" key="1">
    <citation type="submission" date="2017-09" db="EMBL/GenBank/DDBJ databases">
        <title>Depth-based differentiation of microbial function through sediment-hosted aquifers and enrichment of novel symbionts in the deep terrestrial subsurface.</title>
        <authorList>
            <person name="Probst A.J."/>
            <person name="Ladd B."/>
            <person name="Jarett J.K."/>
            <person name="Geller-Mcgrath D.E."/>
            <person name="Sieber C.M."/>
            <person name="Emerson J.B."/>
            <person name="Anantharaman K."/>
            <person name="Thomas B.C."/>
            <person name="Malmstrom R."/>
            <person name="Stieglmeier M."/>
            <person name="Klingl A."/>
            <person name="Woyke T."/>
            <person name="Ryan C.M."/>
            <person name="Banfield J.F."/>
        </authorList>
    </citation>
    <scope>NUCLEOTIDE SEQUENCE [LARGE SCALE GENOMIC DNA]</scope>
    <source>
        <strain evidence="8">CG10_big_fil_rev_8_21_14_0_10_46_23</strain>
    </source>
</reference>
<evidence type="ECO:0000256" key="5">
    <source>
        <dbReference type="RuleBase" id="RU004404"/>
    </source>
</evidence>
<dbReference type="InterPro" id="IPR005151">
    <property type="entry name" value="Tail-specific_protease"/>
</dbReference>
<dbReference type="SUPFAM" id="SSF50156">
    <property type="entry name" value="PDZ domain-like"/>
    <property type="match status" value="1"/>
</dbReference>
<dbReference type="Proteomes" id="UP000230232">
    <property type="component" value="Unassembled WGS sequence"/>
</dbReference>